<evidence type="ECO:0000313" key="1">
    <source>
        <dbReference type="EMBL" id="JAD17217.1"/>
    </source>
</evidence>
<proteinExistence type="predicted"/>
<reference evidence="1" key="2">
    <citation type="journal article" date="2015" name="Data Brief">
        <title>Shoot transcriptome of the giant reed, Arundo donax.</title>
        <authorList>
            <person name="Barrero R.A."/>
            <person name="Guerrero F.D."/>
            <person name="Moolhuijzen P."/>
            <person name="Goolsby J.A."/>
            <person name="Tidwell J."/>
            <person name="Bellgard S.E."/>
            <person name="Bellgard M.I."/>
        </authorList>
    </citation>
    <scope>NUCLEOTIDE SEQUENCE</scope>
    <source>
        <tissue evidence="1">Shoot tissue taken approximately 20 cm above the soil surface</tissue>
    </source>
</reference>
<name>A0A0A8XZU3_ARUDO</name>
<accession>A0A0A8XZU3</accession>
<protein>
    <submittedName>
        <fullName evidence="1">Uncharacterized protein</fullName>
    </submittedName>
</protein>
<dbReference type="EMBL" id="GBRH01280678">
    <property type="protein sequence ID" value="JAD17217.1"/>
    <property type="molecule type" value="Transcribed_RNA"/>
</dbReference>
<dbReference type="AlphaFoldDB" id="A0A0A8XZU3"/>
<reference evidence="1" key="1">
    <citation type="submission" date="2014-09" db="EMBL/GenBank/DDBJ databases">
        <authorList>
            <person name="Magalhaes I.L.F."/>
            <person name="Oliveira U."/>
            <person name="Santos F.R."/>
            <person name="Vidigal T.H.D.A."/>
            <person name="Brescovit A.D."/>
            <person name="Santos A.J."/>
        </authorList>
    </citation>
    <scope>NUCLEOTIDE SEQUENCE</scope>
    <source>
        <tissue evidence="1">Shoot tissue taken approximately 20 cm above the soil surface</tissue>
    </source>
</reference>
<organism evidence="1">
    <name type="scientific">Arundo donax</name>
    <name type="common">Giant reed</name>
    <name type="synonym">Donax arundinaceus</name>
    <dbReference type="NCBI Taxonomy" id="35708"/>
    <lineage>
        <taxon>Eukaryota</taxon>
        <taxon>Viridiplantae</taxon>
        <taxon>Streptophyta</taxon>
        <taxon>Embryophyta</taxon>
        <taxon>Tracheophyta</taxon>
        <taxon>Spermatophyta</taxon>
        <taxon>Magnoliopsida</taxon>
        <taxon>Liliopsida</taxon>
        <taxon>Poales</taxon>
        <taxon>Poaceae</taxon>
        <taxon>PACMAD clade</taxon>
        <taxon>Arundinoideae</taxon>
        <taxon>Arundineae</taxon>
        <taxon>Arundo</taxon>
    </lineage>
</organism>
<sequence length="34" mass="3963">MNGVASAFSVKTFVIRLRKRKKRPIQCDRKRNGT</sequence>